<sequence length="195" mass="21407">MQVTRRAAPDRREQLLRATVEVLAELGYERTSFARIVEHARMSSTRLISYHFESKDALMAEALEYVVRRAGVFMRRRIDEADGGPAKLAAYIRGNLEFLAAEPACAQAAVAIVSHLRTRPGAAQQNDVSVALLEASFVAAQAAGEMRRFDPTVMAVSVRAAIDAAVGRMVSGDVDLGRYAEELVDIFDAATRMHR</sequence>
<evidence type="ECO:0000256" key="1">
    <source>
        <dbReference type="ARBA" id="ARBA00023015"/>
    </source>
</evidence>
<dbReference type="InterPro" id="IPR036271">
    <property type="entry name" value="Tet_transcr_reg_TetR-rel_C_sf"/>
</dbReference>
<dbReference type="SUPFAM" id="SSF48498">
    <property type="entry name" value="Tetracyclin repressor-like, C-terminal domain"/>
    <property type="match status" value="1"/>
</dbReference>
<dbReference type="AlphaFoldDB" id="A0A7W9PBR9"/>
<accession>A0A7W9PBR9</accession>
<dbReference type="GO" id="GO:0000976">
    <property type="term" value="F:transcription cis-regulatory region binding"/>
    <property type="evidence" value="ECO:0007669"/>
    <property type="project" value="TreeGrafter"/>
</dbReference>
<dbReference type="Gene3D" id="1.10.357.10">
    <property type="entry name" value="Tetracycline Repressor, domain 2"/>
    <property type="match status" value="1"/>
</dbReference>
<evidence type="ECO:0000313" key="6">
    <source>
        <dbReference type="EMBL" id="MBB5912758.1"/>
    </source>
</evidence>
<dbReference type="SUPFAM" id="SSF46689">
    <property type="entry name" value="Homeodomain-like"/>
    <property type="match status" value="1"/>
</dbReference>
<dbReference type="PROSITE" id="PS50977">
    <property type="entry name" value="HTH_TETR_2"/>
    <property type="match status" value="1"/>
</dbReference>
<comment type="caution">
    <text evidence="6">The sequence shown here is derived from an EMBL/GenBank/DDBJ whole genome shotgun (WGS) entry which is preliminary data.</text>
</comment>
<proteinExistence type="predicted"/>
<name>A0A7W9PBR9_9NOCA</name>
<dbReference type="InterPro" id="IPR050109">
    <property type="entry name" value="HTH-type_TetR-like_transc_reg"/>
</dbReference>
<organism evidence="6 7">
    <name type="scientific">Nocardia transvalensis</name>
    <dbReference type="NCBI Taxonomy" id="37333"/>
    <lineage>
        <taxon>Bacteria</taxon>
        <taxon>Bacillati</taxon>
        <taxon>Actinomycetota</taxon>
        <taxon>Actinomycetes</taxon>
        <taxon>Mycobacteriales</taxon>
        <taxon>Nocardiaceae</taxon>
        <taxon>Nocardia</taxon>
    </lineage>
</organism>
<keyword evidence="1" id="KW-0805">Transcription regulation</keyword>
<keyword evidence="7" id="KW-1185">Reference proteome</keyword>
<dbReference type="PANTHER" id="PTHR30055:SF234">
    <property type="entry name" value="HTH-TYPE TRANSCRIPTIONAL REGULATOR BETI"/>
    <property type="match status" value="1"/>
</dbReference>
<dbReference type="InterPro" id="IPR009057">
    <property type="entry name" value="Homeodomain-like_sf"/>
</dbReference>
<dbReference type="EMBL" id="JACHIT010000001">
    <property type="protein sequence ID" value="MBB5912758.1"/>
    <property type="molecule type" value="Genomic_DNA"/>
</dbReference>
<evidence type="ECO:0000313" key="7">
    <source>
        <dbReference type="Proteomes" id="UP000540412"/>
    </source>
</evidence>
<dbReference type="RefSeq" id="WP_083905173.1">
    <property type="nucleotide sequence ID" value="NZ_JACHIT010000001.1"/>
</dbReference>
<keyword evidence="2 4" id="KW-0238">DNA-binding</keyword>
<dbReference type="GO" id="GO:0003700">
    <property type="term" value="F:DNA-binding transcription factor activity"/>
    <property type="evidence" value="ECO:0007669"/>
    <property type="project" value="TreeGrafter"/>
</dbReference>
<evidence type="ECO:0000256" key="2">
    <source>
        <dbReference type="ARBA" id="ARBA00023125"/>
    </source>
</evidence>
<keyword evidence="3" id="KW-0804">Transcription</keyword>
<reference evidence="6 7" key="1">
    <citation type="submission" date="2020-08" db="EMBL/GenBank/DDBJ databases">
        <title>Sequencing the genomes of 1000 actinobacteria strains.</title>
        <authorList>
            <person name="Klenk H.-P."/>
        </authorList>
    </citation>
    <scope>NUCLEOTIDE SEQUENCE [LARGE SCALE GENOMIC DNA]</scope>
    <source>
        <strain evidence="6 7">DSM 43582</strain>
    </source>
</reference>
<evidence type="ECO:0000256" key="4">
    <source>
        <dbReference type="PROSITE-ProRule" id="PRU00335"/>
    </source>
</evidence>
<dbReference type="PANTHER" id="PTHR30055">
    <property type="entry name" value="HTH-TYPE TRANSCRIPTIONAL REGULATOR RUTR"/>
    <property type="match status" value="1"/>
</dbReference>
<protein>
    <submittedName>
        <fullName evidence="6">AcrR family transcriptional regulator</fullName>
    </submittedName>
</protein>
<dbReference type="Pfam" id="PF00440">
    <property type="entry name" value="TetR_N"/>
    <property type="match status" value="1"/>
</dbReference>
<feature type="domain" description="HTH tetR-type" evidence="5">
    <location>
        <begin position="9"/>
        <end position="70"/>
    </location>
</feature>
<evidence type="ECO:0000256" key="3">
    <source>
        <dbReference type="ARBA" id="ARBA00023163"/>
    </source>
</evidence>
<dbReference type="InterPro" id="IPR001647">
    <property type="entry name" value="HTH_TetR"/>
</dbReference>
<gene>
    <name evidence="6" type="ORF">BJY24_001625</name>
</gene>
<dbReference type="Proteomes" id="UP000540412">
    <property type="component" value="Unassembled WGS sequence"/>
</dbReference>
<evidence type="ECO:0000259" key="5">
    <source>
        <dbReference type="PROSITE" id="PS50977"/>
    </source>
</evidence>
<feature type="DNA-binding region" description="H-T-H motif" evidence="4">
    <location>
        <begin position="33"/>
        <end position="52"/>
    </location>
</feature>